<dbReference type="Proteomes" id="UP001165060">
    <property type="component" value="Unassembled WGS sequence"/>
</dbReference>
<sequence length="181" mass="19131">MISTTVICHTSPACKIKHLCLHPSLPLLLCSTEPTSSCGPLTTVTDLETSSQLLSLPCPPPSHPLHHSAVHSLIFLDAASLRSLHSISTPRAERPLPRVLLGTDRGIIVHSLPPDPSTSSLVPNADLRLPSPPPSLSLCPLTADLLAFSTPLDPTVKFLDLANGILVQTLNAPPPRSSRAP</sequence>
<reference evidence="1 2" key="1">
    <citation type="journal article" date="2023" name="Commun. Biol.">
        <title>Genome analysis of Parmales, the sister group of diatoms, reveals the evolutionary specialization of diatoms from phago-mixotrophs to photoautotrophs.</title>
        <authorList>
            <person name="Ban H."/>
            <person name="Sato S."/>
            <person name="Yoshikawa S."/>
            <person name="Yamada K."/>
            <person name="Nakamura Y."/>
            <person name="Ichinomiya M."/>
            <person name="Sato N."/>
            <person name="Blanc-Mathieu R."/>
            <person name="Endo H."/>
            <person name="Kuwata A."/>
            <person name="Ogata H."/>
        </authorList>
    </citation>
    <scope>NUCLEOTIDE SEQUENCE [LARGE SCALE GENOMIC DNA]</scope>
</reference>
<dbReference type="EMBL" id="BRYB01006103">
    <property type="protein sequence ID" value="GMI33506.1"/>
    <property type="molecule type" value="Genomic_DNA"/>
</dbReference>
<protein>
    <submittedName>
        <fullName evidence="1">Uncharacterized protein</fullName>
    </submittedName>
</protein>
<keyword evidence="2" id="KW-1185">Reference proteome</keyword>
<evidence type="ECO:0000313" key="1">
    <source>
        <dbReference type="EMBL" id="GMI33506.1"/>
    </source>
</evidence>
<gene>
    <name evidence="1" type="ORF">TeGR_g1395</name>
</gene>
<comment type="caution">
    <text evidence="1">The sequence shown here is derived from an EMBL/GenBank/DDBJ whole genome shotgun (WGS) entry which is preliminary data.</text>
</comment>
<evidence type="ECO:0000313" key="2">
    <source>
        <dbReference type="Proteomes" id="UP001165060"/>
    </source>
</evidence>
<name>A0ABQ6MVN3_9STRA</name>
<organism evidence="1 2">
    <name type="scientific">Tetraparma gracilis</name>
    <dbReference type="NCBI Taxonomy" id="2962635"/>
    <lineage>
        <taxon>Eukaryota</taxon>
        <taxon>Sar</taxon>
        <taxon>Stramenopiles</taxon>
        <taxon>Ochrophyta</taxon>
        <taxon>Bolidophyceae</taxon>
        <taxon>Parmales</taxon>
        <taxon>Triparmaceae</taxon>
        <taxon>Tetraparma</taxon>
    </lineage>
</organism>
<feature type="non-terminal residue" evidence="1">
    <location>
        <position position="181"/>
    </location>
</feature>
<accession>A0ABQ6MVN3</accession>
<proteinExistence type="predicted"/>